<protein>
    <submittedName>
        <fullName evidence="2">Uncharacterized protein</fullName>
    </submittedName>
</protein>
<keyword evidence="3" id="KW-1185">Reference proteome</keyword>
<reference evidence="2 3" key="1">
    <citation type="submission" date="2020-10" db="EMBL/GenBank/DDBJ databases">
        <authorList>
            <person name="Castelo-Branco R."/>
            <person name="Eusebio N."/>
            <person name="Adriana R."/>
            <person name="Vieira A."/>
            <person name="Brugerolle De Fraissinette N."/>
            <person name="Rezende De Castro R."/>
            <person name="Schneider M.P."/>
            <person name="Vasconcelos V."/>
            <person name="Leao P.N."/>
        </authorList>
    </citation>
    <scope>NUCLEOTIDE SEQUENCE [LARGE SCALE GENOMIC DNA]</scope>
    <source>
        <strain evidence="2 3">LEGE 03274</strain>
    </source>
</reference>
<dbReference type="Proteomes" id="UP000654604">
    <property type="component" value="Unassembled WGS sequence"/>
</dbReference>
<gene>
    <name evidence="2" type="ORF">IQ215_04595</name>
</gene>
<comment type="caution">
    <text evidence="2">The sequence shown here is derived from an EMBL/GenBank/DDBJ whole genome shotgun (WGS) entry which is preliminary data.</text>
</comment>
<sequence>MAESENIFQKALYLGIGIAGYAAEKAGDTLQELKQQTDKIINNPNFPQELQKIADDMVSKGKITTEEARKFVDETIQQAKEKQQKNTNSQDSSSTQPRTIEIITDDDDNDN</sequence>
<feature type="compositionally biased region" description="Polar residues" evidence="1">
    <location>
        <begin position="85"/>
        <end position="98"/>
    </location>
</feature>
<dbReference type="RefSeq" id="WP_193800139.1">
    <property type="nucleotide sequence ID" value="NZ_JADEWC010000007.1"/>
</dbReference>
<organism evidence="2 3">
    <name type="scientific">Cyanobacterium stanieri LEGE 03274</name>
    <dbReference type="NCBI Taxonomy" id="1828756"/>
    <lineage>
        <taxon>Bacteria</taxon>
        <taxon>Bacillati</taxon>
        <taxon>Cyanobacteriota</taxon>
        <taxon>Cyanophyceae</taxon>
        <taxon>Oscillatoriophycideae</taxon>
        <taxon>Chroococcales</taxon>
        <taxon>Geminocystaceae</taxon>
        <taxon>Cyanobacterium</taxon>
    </lineage>
</organism>
<proteinExistence type="predicted"/>
<name>A0ABR9V348_9CHRO</name>
<dbReference type="EMBL" id="JADEWC010000007">
    <property type="protein sequence ID" value="MBE9221971.1"/>
    <property type="molecule type" value="Genomic_DNA"/>
</dbReference>
<feature type="region of interest" description="Disordered" evidence="1">
    <location>
        <begin position="74"/>
        <end position="111"/>
    </location>
</feature>
<evidence type="ECO:0000313" key="2">
    <source>
        <dbReference type="EMBL" id="MBE9221971.1"/>
    </source>
</evidence>
<feature type="compositionally biased region" description="Basic and acidic residues" evidence="1">
    <location>
        <begin position="74"/>
        <end position="84"/>
    </location>
</feature>
<accession>A0ABR9V348</accession>
<evidence type="ECO:0000313" key="3">
    <source>
        <dbReference type="Proteomes" id="UP000654604"/>
    </source>
</evidence>
<evidence type="ECO:0000256" key="1">
    <source>
        <dbReference type="SAM" id="MobiDB-lite"/>
    </source>
</evidence>